<dbReference type="InterPro" id="IPR018649">
    <property type="entry name" value="SHOCT"/>
</dbReference>
<feature type="domain" description="SHOCT" evidence="3">
    <location>
        <begin position="82"/>
        <end position="109"/>
    </location>
</feature>
<dbReference type="Pfam" id="PF09851">
    <property type="entry name" value="SHOCT"/>
    <property type="match status" value="1"/>
</dbReference>
<accession>A0ABD5ZR17</accession>
<evidence type="ECO:0000256" key="2">
    <source>
        <dbReference type="SAM" id="Phobius"/>
    </source>
</evidence>
<keyword evidence="2" id="KW-0812">Transmembrane</keyword>
<dbReference type="EMBL" id="JBHTAP010000001">
    <property type="protein sequence ID" value="MFC7235747.1"/>
    <property type="molecule type" value="Genomic_DNA"/>
</dbReference>
<dbReference type="GeneID" id="79267444"/>
<keyword evidence="2" id="KW-1133">Transmembrane helix</keyword>
<dbReference type="AlphaFoldDB" id="A0ABD5ZR17"/>
<evidence type="ECO:0000256" key="1">
    <source>
        <dbReference type="SAM" id="MobiDB-lite"/>
    </source>
</evidence>
<dbReference type="Proteomes" id="UP001596398">
    <property type="component" value="Unassembled WGS sequence"/>
</dbReference>
<organism evidence="4 5">
    <name type="scientific">Halosegnis marinus</name>
    <dbReference type="NCBI Taxonomy" id="3034023"/>
    <lineage>
        <taxon>Archaea</taxon>
        <taxon>Methanobacteriati</taxon>
        <taxon>Methanobacteriota</taxon>
        <taxon>Stenosarchaea group</taxon>
        <taxon>Halobacteria</taxon>
        <taxon>Halobacteriales</taxon>
        <taxon>Natronomonadaceae</taxon>
        <taxon>Halosegnis</taxon>
    </lineage>
</organism>
<keyword evidence="2" id="KW-0472">Membrane</keyword>
<feature type="region of interest" description="Disordered" evidence="1">
    <location>
        <begin position="68"/>
        <end position="87"/>
    </location>
</feature>
<feature type="transmembrane region" description="Helical" evidence="2">
    <location>
        <begin position="38"/>
        <end position="56"/>
    </location>
</feature>
<evidence type="ECO:0000259" key="3">
    <source>
        <dbReference type="Pfam" id="PF09851"/>
    </source>
</evidence>
<protein>
    <submittedName>
        <fullName evidence="4">SHOCT domain-containing protein</fullName>
    </submittedName>
</protein>
<reference evidence="4 5" key="1">
    <citation type="journal article" date="2019" name="Int. J. Syst. Evol. Microbiol.">
        <title>The Global Catalogue of Microorganisms (GCM) 10K type strain sequencing project: providing services to taxonomists for standard genome sequencing and annotation.</title>
        <authorList>
            <consortium name="The Broad Institute Genomics Platform"/>
            <consortium name="The Broad Institute Genome Sequencing Center for Infectious Disease"/>
            <person name="Wu L."/>
            <person name="Ma J."/>
        </authorList>
    </citation>
    <scope>NUCLEOTIDE SEQUENCE [LARGE SCALE GENOMIC DNA]</scope>
    <source>
        <strain evidence="4 5">DT85</strain>
    </source>
</reference>
<feature type="transmembrane region" description="Helical" evidence="2">
    <location>
        <begin position="12"/>
        <end position="32"/>
    </location>
</feature>
<comment type="caution">
    <text evidence="4">The sequence shown here is derived from an EMBL/GenBank/DDBJ whole genome shotgun (WGS) entry which is preliminary data.</text>
</comment>
<dbReference type="RefSeq" id="WP_276233887.1">
    <property type="nucleotide sequence ID" value="NZ_CP119802.1"/>
</dbReference>
<proteinExistence type="predicted"/>
<gene>
    <name evidence="4" type="ORF">ACFQJ4_10510</name>
</gene>
<sequence>MVDSDRLVDSYLAHVIAVGLAAVGVAGLLAGALTTSGFWFWLFYLLVWGSFLDTLSDDEAFWRDAMGMVDDDSEPEPTPGADPVETLKRRYADGDIDDAEFDARLDRLLDTPDTLAELEAERG</sequence>
<evidence type="ECO:0000313" key="5">
    <source>
        <dbReference type="Proteomes" id="UP001596398"/>
    </source>
</evidence>
<evidence type="ECO:0000313" key="4">
    <source>
        <dbReference type="EMBL" id="MFC7235747.1"/>
    </source>
</evidence>
<name>A0ABD5ZR17_9EURY</name>
<keyword evidence="5" id="KW-1185">Reference proteome</keyword>